<dbReference type="PANTHER" id="PTHR47893:SF1">
    <property type="entry name" value="REGULATORY PROTEIN PCHR"/>
    <property type="match status" value="1"/>
</dbReference>
<organism evidence="4 5">
    <name type="scientific">Symmachiella macrocystis</name>
    <dbReference type="NCBI Taxonomy" id="2527985"/>
    <lineage>
        <taxon>Bacteria</taxon>
        <taxon>Pseudomonadati</taxon>
        <taxon>Planctomycetota</taxon>
        <taxon>Planctomycetia</taxon>
        <taxon>Planctomycetales</taxon>
        <taxon>Planctomycetaceae</taxon>
        <taxon>Symmachiella</taxon>
    </lineage>
</organism>
<proteinExistence type="predicted"/>
<dbReference type="InterPro" id="IPR018060">
    <property type="entry name" value="HTH_AraC"/>
</dbReference>
<evidence type="ECO:0000259" key="3">
    <source>
        <dbReference type="PROSITE" id="PS01124"/>
    </source>
</evidence>
<dbReference type="PROSITE" id="PS01124">
    <property type="entry name" value="HTH_ARAC_FAMILY_2"/>
    <property type="match status" value="1"/>
</dbReference>
<comment type="caution">
    <text evidence="4">The sequence shown here is derived from an EMBL/GenBank/DDBJ whole genome shotgun (WGS) entry which is preliminary data.</text>
</comment>
<dbReference type="Pfam" id="PF12833">
    <property type="entry name" value="HTH_18"/>
    <property type="match status" value="1"/>
</dbReference>
<evidence type="ECO:0000313" key="4">
    <source>
        <dbReference type="EMBL" id="TWU04195.1"/>
    </source>
</evidence>
<dbReference type="InterPro" id="IPR009057">
    <property type="entry name" value="Homeodomain-like_sf"/>
</dbReference>
<evidence type="ECO:0000313" key="5">
    <source>
        <dbReference type="Proteomes" id="UP000320735"/>
    </source>
</evidence>
<sequence length="324" mass="36309">MKSHCFQNFDEFADSIRDVDAKMMLHNAKRHTWSVLQTSIPGVDIQVGSLGSGNIVEGQARSDGYLFYLPLTVACAYTANGTVLDRHSFMVLEPGCEFSVCTQMEHDWCSFFVPNDIFARSGNQLEPTNGSSKMICRVTPSNVQIANRVQTILSQIMTLDAKYRLESKEPATTCAAAELTKLASSIVGTLPAAQPLQIGRRKISRHEIIFRSKKFLEERYDEPILVGELAAAAEVSERTLRTAFNEYYGLSPARYLQLRQLHQVQRALRAASPDVVSVSDAMLSSGVWEFGRFASRYRRTFGELPSETLKTRRNVKFSLPQKPI</sequence>
<keyword evidence="5" id="KW-1185">Reference proteome</keyword>
<dbReference type="SMART" id="SM00342">
    <property type="entry name" value="HTH_ARAC"/>
    <property type="match status" value="1"/>
</dbReference>
<name>A0A5C6AVY7_9PLAN</name>
<dbReference type="AlphaFoldDB" id="A0A5C6AVY7"/>
<gene>
    <name evidence="4" type="ORF">CA54_60770</name>
</gene>
<evidence type="ECO:0000256" key="1">
    <source>
        <dbReference type="ARBA" id="ARBA00023015"/>
    </source>
</evidence>
<feature type="domain" description="HTH araC/xylS-type" evidence="3">
    <location>
        <begin position="210"/>
        <end position="311"/>
    </location>
</feature>
<protein>
    <submittedName>
        <fullName evidence="4">Transcriptional regulator EutR</fullName>
    </submittedName>
</protein>
<dbReference type="GO" id="GO:0043565">
    <property type="term" value="F:sequence-specific DNA binding"/>
    <property type="evidence" value="ECO:0007669"/>
    <property type="project" value="InterPro"/>
</dbReference>
<dbReference type="PANTHER" id="PTHR47893">
    <property type="entry name" value="REGULATORY PROTEIN PCHR"/>
    <property type="match status" value="1"/>
</dbReference>
<evidence type="ECO:0000256" key="2">
    <source>
        <dbReference type="ARBA" id="ARBA00023163"/>
    </source>
</evidence>
<dbReference type="SUPFAM" id="SSF46689">
    <property type="entry name" value="Homeodomain-like"/>
    <property type="match status" value="1"/>
</dbReference>
<accession>A0A5C6AVY7</accession>
<keyword evidence="2" id="KW-0804">Transcription</keyword>
<dbReference type="InterPro" id="IPR053142">
    <property type="entry name" value="PchR_regulatory_protein"/>
</dbReference>
<keyword evidence="1" id="KW-0805">Transcription regulation</keyword>
<dbReference type="Gene3D" id="1.10.10.60">
    <property type="entry name" value="Homeodomain-like"/>
    <property type="match status" value="1"/>
</dbReference>
<dbReference type="Proteomes" id="UP000320735">
    <property type="component" value="Unassembled WGS sequence"/>
</dbReference>
<dbReference type="EMBL" id="SJPP01000005">
    <property type="protein sequence ID" value="TWU04195.1"/>
    <property type="molecule type" value="Genomic_DNA"/>
</dbReference>
<reference evidence="4 5" key="1">
    <citation type="submission" date="2019-02" db="EMBL/GenBank/DDBJ databases">
        <title>Deep-cultivation of Planctomycetes and their phenomic and genomic characterization uncovers novel biology.</title>
        <authorList>
            <person name="Wiegand S."/>
            <person name="Jogler M."/>
            <person name="Boedeker C."/>
            <person name="Pinto D."/>
            <person name="Vollmers J."/>
            <person name="Rivas-Marin E."/>
            <person name="Kohn T."/>
            <person name="Peeters S.H."/>
            <person name="Heuer A."/>
            <person name="Rast P."/>
            <person name="Oberbeckmann S."/>
            <person name="Bunk B."/>
            <person name="Jeske O."/>
            <person name="Meyerdierks A."/>
            <person name="Storesund J.E."/>
            <person name="Kallscheuer N."/>
            <person name="Luecker S."/>
            <person name="Lage O.M."/>
            <person name="Pohl T."/>
            <person name="Merkel B.J."/>
            <person name="Hornburger P."/>
            <person name="Mueller R.-W."/>
            <person name="Bruemmer F."/>
            <person name="Labrenz M."/>
            <person name="Spormann A.M."/>
            <person name="Op Den Camp H."/>
            <person name="Overmann J."/>
            <person name="Amann R."/>
            <person name="Jetten M.S.M."/>
            <person name="Mascher T."/>
            <person name="Medema M.H."/>
            <person name="Devos D.P."/>
            <person name="Kaster A.-K."/>
            <person name="Ovreas L."/>
            <person name="Rohde M."/>
            <person name="Galperin M.Y."/>
            <person name="Jogler C."/>
        </authorList>
    </citation>
    <scope>NUCLEOTIDE SEQUENCE [LARGE SCALE GENOMIC DNA]</scope>
    <source>
        <strain evidence="4 5">CA54</strain>
    </source>
</reference>
<dbReference type="GO" id="GO:0003700">
    <property type="term" value="F:DNA-binding transcription factor activity"/>
    <property type="evidence" value="ECO:0007669"/>
    <property type="project" value="InterPro"/>
</dbReference>